<proteinExistence type="predicted"/>
<protein>
    <recommendedName>
        <fullName evidence="1">NB-ARC domain-containing protein</fullName>
    </recommendedName>
</protein>
<evidence type="ECO:0000259" key="1">
    <source>
        <dbReference type="Pfam" id="PF00931"/>
    </source>
</evidence>
<dbReference type="Proteomes" id="UP001497457">
    <property type="component" value="Chromosome 8b"/>
</dbReference>
<dbReference type="Pfam" id="PF00931">
    <property type="entry name" value="NB-ARC"/>
    <property type="match status" value="1"/>
</dbReference>
<accession>A0ABC9GD16</accession>
<evidence type="ECO:0000313" key="2">
    <source>
        <dbReference type="EMBL" id="CAL5091788.1"/>
    </source>
</evidence>
<evidence type="ECO:0000313" key="3">
    <source>
        <dbReference type="Proteomes" id="UP001497457"/>
    </source>
</evidence>
<dbReference type="PANTHER" id="PTHR33377">
    <property type="entry name" value="OS10G0134700 PROTEIN-RELATED"/>
    <property type="match status" value="1"/>
</dbReference>
<sequence length="479" mass="55227">MEAFLNAITGDIANRFVVFFLDKCSKITGQTTESKRLQHDLQRLLLRVRAIVEEAEGRHITNKAMIYQLNILRKEMYRGYFTMDSLRIRGYEEVNAKGHDVSRSFSLSKFNVAKRLLLSTEDTHREKDMLQVLGSLNNIMVHMNESIAFFNNYPPLYRQPYSMHLYIGKCMFGRQMEMDRVIDFLLQIEHPSNKNVGVLPIVGPTYVGKSTLVAHVCNDVRVRNHFSQIVVLTGAETSDESLTTLKHKGVIMHKSNALGKNDRVLTVIEFTKAVDEVAWNSLYSSAYDSLGRSSKIIITSRSNEIIKFGTTQTLVLNFLPLEAYWYFFKILTFGSVDSNDHPKFESIAMEMARGMNGSFIDAQFHSDFLRNNLDVEYWCMYFTTFKAYIQRNISLFGENPYALSRRNKPTSFWINSTGKFLLFCQYRSCFAEDNVPAIAFHDVVSGSVECEGEFEVLAWKSHILPYKYYVVRCMIEKSQ</sequence>
<dbReference type="Gene3D" id="3.40.50.300">
    <property type="entry name" value="P-loop containing nucleotide triphosphate hydrolases"/>
    <property type="match status" value="1"/>
</dbReference>
<dbReference type="PANTHER" id="PTHR33377:SF50">
    <property type="entry name" value="NB-ARC DOMAIN-CONTAINING PROTEIN"/>
    <property type="match status" value="1"/>
</dbReference>
<dbReference type="SUPFAM" id="SSF52540">
    <property type="entry name" value="P-loop containing nucleoside triphosphate hydrolases"/>
    <property type="match status" value="1"/>
</dbReference>
<feature type="domain" description="NB-ARC" evidence="1">
    <location>
        <begin position="175"/>
        <end position="331"/>
    </location>
</feature>
<keyword evidence="3" id="KW-1185">Reference proteome</keyword>
<dbReference type="InterPro" id="IPR027417">
    <property type="entry name" value="P-loop_NTPase"/>
</dbReference>
<name>A0ABC9GD16_9POAL</name>
<dbReference type="EMBL" id="OZ075118">
    <property type="protein sequence ID" value="CAL5091788.1"/>
    <property type="molecule type" value="Genomic_DNA"/>
</dbReference>
<gene>
    <name evidence="2" type="ORF">URODEC1_LOCUS114554</name>
</gene>
<reference evidence="2" key="1">
    <citation type="submission" date="2024-10" db="EMBL/GenBank/DDBJ databases">
        <authorList>
            <person name="Ryan C."/>
        </authorList>
    </citation>
    <scope>NUCLEOTIDE SEQUENCE [LARGE SCALE GENOMIC DNA]</scope>
</reference>
<organism evidence="2 3">
    <name type="scientific">Urochloa decumbens</name>
    <dbReference type="NCBI Taxonomy" id="240449"/>
    <lineage>
        <taxon>Eukaryota</taxon>
        <taxon>Viridiplantae</taxon>
        <taxon>Streptophyta</taxon>
        <taxon>Embryophyta</taxon>
        <taxon>Tracheophyta</taxon>
        <taxon>Spermatophyta</taxon>
        <taxon>Magnoliopsida</taxon>
        <taxon>Liliopsida</taxon>
        <taxon>Poales</taxon>
        <taxon>Poaceae</taxon>
        <taxon>PACMAD clade</taxon>
        <taxon>Panicoideae</taxon>
        <taxon>Panicodae</taxon>
        <taxon>Paniceae</taxon>
        <taxon>Melinidinae</taxon>
        <taxon>Urochloa</taxon>
    </lineage>
</organism>
<dbReference type="AlphaFoldDB" id="A0ABC9GD16"/>
<dbReference type="InterPro" id="IPR002182">
    <property type="entry name" value="NB-ARC"/>
</dbReference>